<reference evidence="1 2" key="1">
    <citation type="submission" date="2023-03" db="EMBL/GenBank/DDBJ databases">
        <title>High recombination rates correlate with genetic variation in Cardiocondyla obscurior ants.</title>
        <authorList>
            <person name="Errbii M."/>
        </authorList>
    </citation>
    <scope>NUCLEOTIDE SEQUENCE [LARGE SCALE GENOMIC DNA]</scope>
    <source>
        <strain evidence="1">Alpha-2009</strain>
        <tissue evidence="1">Whole body</tissue>
    </source>
</reference>
<dbReference type="Proteomes" id="UP001430953">
    <property type="component" value="Unassembled WGS sequence"/>
</dbReference>
<name>A0AAW2EEW9_9HYME</name>
<dbReference type="AlphaFoldDB" id="A0AAW2EEW9"/>
<sequence>MQTPPETTVNSRKLPAAMCWNTVFRARNPRAYLRSSLLISLALSATQTRPRVQTRSYACVQEHRIMNASALFVPIILREGVGVHRALLRNDDQVSFSKCGSVFEINRFARVHHPKAIFKAEEKKRKKKKTNDIKRAA</sequence>
<proteinExistence type="predicted"/>
<evidence type="ECO:0000313" key="2">
    <source>
        <dbReference type="Proteomes" id="UP001430953"/>
    </source>
</evidence>
<gene>
    <name evidence="1" type="ORF">PUN28_019289</name>
</gene>
<evidence type="ECO:0000313" key="1">
    <source>
        <dbReference type="EMBL" id="KAL0100801.1"/>
    </source>
</evidence>
<dbReference type="EMBL" id="JADYXP020000025">
    <property type="protein sequence ID" value="KAL0100801.1"/>
    <property type="molecule type" value="Genomic_DNA"/>
</dbReference>
<protein>
    <submittedName>
        <fullName evidence="1">Uncharacterized protein</fullName>
    </submittedName>
</protein>
<accession>A0AAW2EEW9</accession>
<comment type="caution">
    <text evidence="1">The sequence shown here is derived from an EMBL/GenBank/DDBJ whole genome shotgun (WGS) entry which is preliminary data.</text>
</comment>
<organism evidence="1 2">
    <name type="scientific">Cardiocondyla obscurior</name>
    <dbReference type="NCBI Taxonomy" id="286306"/>
    <lineage>
        <taxon>Eukaryota</taxon>
        <taxon>Metazoa</taxon>
        <taxon>Ecdysozoa</taxon>
        <taxon>Arthropoda</taxon>
        <taxon>Hexapoda</taxon>
        <taxon>Insecta</taxon>
        <taxon>Pterygota</taxon>
        <taxon>Neoptera</taxon>
        <taxon>Endopterygota</taxon>
        <taxon>Hymenoptera</taxon>
        <taxon>Apocrita</taxon>
        <taxon>Aculeata</taxon>
        <taxon>Formicoidea</taxon>
        <taxon>Formicidae</taxon>
        <taxon>Myrmicinae</taxon>
        <taxon>Cardiocondyla</taxon>
    </lineage>
</organism>
<keyword evidence="2" id="KW-1185">Reference proteome</keyword>